<proteinExistence type="predicted"/>
<feature type="region of interest" description="Disordered" evidence="1">
    <location>
        <begin position="1"/>
        <end position="22"/>
    </location>
</feature>
<feature type="compositionally biased region" description="Basic residues" evidence="1">
    <location>
        <begin position="1"/>
        <end position="13"/>
    </location>
</feature>
<protein>
    <submittedName>
        <fullName evidence="2">Uncharacterized protein</fullName>
    </submittedName>
</protein>
<comment type="caution">
    <text evidence="2">The sequence shown here is derived from an EMBL/GenBank/DDBJ whole genome shotgun (WGS) entry which is preliminary data.</text>
</comment>
<organism evidence="2 3">
    <name type="scientific">Halalkalibacter alkaliphilus</name>
    <dbReference type="NCBI Taxonomy" id="2917993"/>
    <lineage>
        <taxon>Bacteria</taxon>
        <taxon>Bacillati</taxon>
        <taxon>Bacillota</taxon>
        <taxon>Bacilli</taxon>
        <taxon>Bacillales</taxon>
        <taxon>Bacillaceae</taxon>
        <taxon>Halalkalibacter</taxon>
    </lineage>
</organism>
<dbReference type="RefSeq" id="WP_250095039.1">
    <property type="nucleotide sequence ID" value="NZ_JAKRYL010000002.1"/>
</dbReference>
<dbReference type="AlphaFoldDB" id="A0A9X2CN03"/>
<reference evidence="2" key="1">
    <citation type="submission" date="2022-02" db="EMBL/GenBank/DDBJ databases">
        <title>Halalkalibacter sp. nov. isolated from Lonar Lake, India.</title>
        <authorList>
            <person name="Joshi A."/>
            <person name="Thite S."/>
            <person name="Lodha T."/>
        </authorList>
    </citation>
    <scope>NUCLEOTIDE SEQUENCE</scope>
    <source>
        <strain evidence="2">MEB205</strain>
    </source>
</reference>
<evidence type="ECO:0000256" key="1">
    <source>
        <dbReference type="SAM" id="MobiDB-lite"/>
    </source>
</evidence>
<keyword evidence="3" id="KW-1185">Reference proteome</keyword>
<dbReference type="Proteomes" id="UP001139150">
    <property type="component" value="Unassembled WGS sequence"/>
</dbReference>
<evidence type="ECO:0000313" key="3">
    <source>
        <dbReference type="Proteomes" id="UP001139150"/>
    </source>
</evidence>
<gene>
    <name evidence="2" type="ORF">MF646_03160</name>
</gene>
<sequence>MGKKKQKQKQKQGQRRDLPPLSELVGTDTGLIRDLIGEDVLVVLESHQLNILGQTFRPIFTGTIVEVTLGHLTIENAIIKMPNAPFFKFPTPLSFPIEKVVGITLFDPETIIPLT</sequence>
<accession>A0A9X2CN03</accession>
<dbReference type="EMBL" id="JAKRYL010000002">
    <property type="protein sequence ID" value="MCL7746113.1"/>
    <property type="molecule type" value="Genomic_DNA"/>
</dbReference>
<evidence type="ECO:0000313" key="2">
    <source>
        <dbReference type="EMBL" id="MCL7746113.1"/>
    </source>
</evidence>
<name>A0A9X2CN03_9BACI</name>